<dbReference type="EMBL" id="ML210208">
    <property type="protein sequence ID" value="TFK24017.1"/>
    <property type="molecule type" value="Genomic_DNA"/>
</dbReference>
<evidence type="ECO:0000256" key="3">
    <source>
        <dbReference type="ARBA" id="ARBA00006922"/>
    </source>
</evidence>
<feature type="compositionally biased region" description="Low complexity" evidence="9">
    <location>
        <begin position="174"/>
        <end position="187"/>
    </location>
</feature>
<evidence type="ECO:0000256" key="5">
    <source>
        <dbReference type="ARBA" id="ARBA00022491"/>
    </source>
</evidence>
<proteinExistence type="inferred from homology"/>
<evidence type="ECO:0000256" key="8">
    <source>
        <dbReference type="ARBA" id="ARBA00023242"/>
    </source>
</evidence>
<protein>
    <submittedName>
        <fullName evidence="10">Uncharacterized protein</fullName>
    </submittedName>
</protein>
<feature type="compositionally biased region" description="Polar residues" evidence="9">
    <location>
        <begin position="124"/>
        <end position="161"/>
    </location>
</feature>
<name>A0A5C3KUM8_COPMA</name>
<evidence type="ECO:0000256" key="1">
    <source>
        <dbReference type="ARBA" id="ARBA00004123"/>
    </source>
</evidence>
<feature type="compositionally biased region" description="Polar residues" evidence="9">
    <location>
        <begin position="333"/>
        <end position="348"/>
    </location>
</feature>
<keyword evidence="11" id="KW-1185">Reference proteome</keyword>
<sequence length="348" mass="36491">MVATTTHVVAQAQDSEKRRKQTMEKAKANHLSRQLQMRLQYARLKVEHGWQRQTLNEVENLYFRHSHQRGPKPALSSLVTVTTSQPETHGQPVGSSMLSNPYSSTQSSLSFISRNTATHSVANGASISQSSETIGSQTGSSESSTPAMSCTSTIHSSTRQEPPTPRLITPTSPPKSTLSKSTASTSTNSHYTSSFGVYMTPAASSSTGPPSSSSTSSSTVTPNTHSHTTPSMYPIMTIPSSPSKSRNSSAASKSAHGKSVASSTTGTTAIATAPTAHSHSHFNFSVAAVPAMTYDAFWSNHSPSRGTSPRLATVSGNGSISSVSTSRSTPTNGQNNGPGPSSLGNQFS</sequence>
<evidence type="ECO:0000256" key="2">
    <source>
        <dbReference type="ARBA" id="ARBA00004496"/>
    </source>
</evidence>
<feature type="compositionally biased region" description="Basic and acidic residues" evidence="9">
    <location>
        <begin position="14"/>
        <end position="27"/>
    </location>
</feature>
<dbReference type="STRING" id="230819.A0A5C3KUM8"/>
<evidence type="ECO:0000256" key="4">
    <source>
        <dbReference type="ARBA" id="ARBA00022490"/>
    </source>
</evidence>
<accession>A0A5C3KUM8</accession>
<feature type="region of interest" description="Disordered" evidence="9">
    <location>
        <begin position="202"/>
        <end position="265"/>
    </location>
</feature>
<feature type="compositionally biased region" description="Low complexity" evidence="9">
    <location>
        <begin position="239"/>
        <end position="265"/>
    </location>
</feature>
<keyword evidence="4" id="KW-0963">Cytoplasm</keyword>
<reference evidence="10 11" key="1">
    <citation type="journal article" date="2019" name="Nat. Ecol. Evol.">
        <title>Megaphylogeny resolves global patterns of mushroom evolution.</title>
        <authorList>
            <person name="Varga T."/>
            <person name="Krizsan K."/>
            <person name="Foldi C."/>
            <person name="Dima B."/>
            <person name="Sanchez-Garcia M."/>
            <person name="Sanchez-Ramirez S."/>
            <person name="Szollosi G.J."/>
            <person name="Szarkandi J.G."/>
            <person name="Papp V."/>
            <person name="Albert L."/>
            <person name="Andreopoulos W."/>
            <person name="Angelini C."/>
            <person name="Antonin V."/>
            <person name="Barry K.W."/>
            <person name="Bougher N.L."/>
            <person name="Buchanan P."/>
            <person name="Buyck B."/>
            <person name="Bense V."/>
            <person name="Catcheside P."/>
            <person name="Chovatia M."/>
            <person name="Cooper J."/>
            <person name="Damon W."/>
            <person name="Desjardin D."/>
            <person name="Finy P."/>
            <person name="Geml J."/>
            <person name="Haridas S."/>
            <person name="Hughes K."/>
            <person name="Justo A."/>
            <person name="Karasinski D."/>
            <person name="Kautmanova I."/>
            <person name="Kiss B."/>
            <person name="Kocsube S."/>
            <person name="Kotiranta H."/>
            <person name="LaButti K.M."/>
            <person name="Lechner B.E."/>
            <person name="Liimatainen K."/>
            <person name="Lipzen A."/>
            <person name="Lukacs Z."/>
            <person name="Mihaltcheva S."/>
            <person name="Morgado L.N."/>
            <person name="Niskanen T."/>
            <person name="Noordeloos M.E."/>
            <person name="Ohm R.A."/>
            <person name="Ortiz-Santana B."/>
            <person name="Ovrebo C."/>
            <person name="Racz N."/>
            <person name="Riley R."/>
            <person name="Savchenko A."/>
            <person name="Shiryaev A."/>
            <person name="Soop K."/>
            <person name="Spirin V."/>
            <person name="Szebenyi C."/>
            <person name="Tomsovsky M."/>
            <person name="Tulloss R.E."/>
            <person name="Uehling J."/>
            <person name="Grigoriev I.V."/>
            <person name="Vagvolgyi C."/>
            <person name="Papp T."/>
            <person name="Martin F.M."/>
            <person name="Miettinen O."/>
            <person name="Hibbett D.S."/>
            <person name="Nagy L.G."/>
        </authorList>
    </citation>
    <scope>NUCLEOTIDE SEQUENCE [LARGE SCALE GENOMIC DNA]</scope>
    <source>
        <strain evidence="10 11">CBS 121175</strain>
    </source>
</reference>
<keyword evidence="8" id="KW-0539">Nucleus</keyword>
<dbReference type="Pfam" id="PF08528">
    <property type="entry name" value="Whi5"/>
    <property type="match status" value="1"/>
</dbReference>
<keyword evidence="5" id="KW-0678">Repressor</keyword>
<comment type="similarity">
    <text evidence="3">Belongs to the WHI5/NRM1 family.</text>
</comment>
<evidence type="ECO:0000313" key="11">
    <source>
        <dbReference type="Proteomes" id="UP000307440"/>
    </source>
</evidence>
<keyword evidence="7" id="KW-0804">Transcription</keyword>
<gene>
    <name evidence="10" type="ORF">FA15DRAFT_756858</name>
</gene>
<feature type="compositionally biased region" description="Low complexity" evidence="9">
    <location>
        <begin position="202"/>
        <end position="231"/>
    </location>
</feature>
<dbReference type="Proteomes" id="UP000307440">
    <property type="component" value="Unassembled WGS sequence"/>
</dbReference>
<dbReference type="OrthoDB" id="2359117at2759"/>
<comment type="subcellular location">
    <subcellularLocation>
        <location evidence="2">Cytoplasm</location>
    </subcellularLocation>
    <subcellularLocation>
        <location evidence="1">Nucleus</location>
    </subcellularLocation>
</comment>
<evidence type="ECO:0000256" key="9">
    <source>
        <dbReference type="SAM" id="MobiDB-lite"/>
    </source>
</evidence>
<dbReference type="InterPro" id="IPR013734">
    <property type="entry name" value="TF_Nrm1/Whi5"/>
</dbReference>
<feature type="region of interest" description="Disordered" evidence="9">
    <location>
        <begin position="124"/>
        <end position="190"/>
    </location>
</feature>
<feature type="region of interest" description="Disordered" evidence="9">
    <location>
        <begin position="83"/>
        <end position="106"/>
    </location>
</feature>
<feature type="compositionally biased region" description="Low complexity" evidence="9">
    <location>
        <begin position="313"/>
        <end position="332"/>
    </location>
</feature>
<dbReference type="GO" id="GO:0005634">
    <property type="term" value="C:nucleus"/>
    <property type="evidence" value="ECO:0007669"/>
    <property type="project" value="UniProtKB-SubCell"/>
</dbReference>
<evidence type="ECO:0000256" key="7">
    <source>
        <dbReference type="ARBA" id="ARBA00023163"/>
    </source>
</evidence>
<keyword evidence="6" id="KW-0805">Transcription regulation</keyword>
<organism evidence="10 11">
    <name type="scientific">Coprinopsis marcescibilis</name>
    <name type="common">Agaric fungus</name>
    <name type="synonym">Psathyrella marcescibilis</name>
    <dbReference type="NCBI Taxonomy" id="230819"/>
    <lineage>
        <taxon>Eukaryota</taxon>
        <taxon>Fungi</taxon>
        <taxon>Dikarya</taxon>
        <taxon>Basidiomycota</taxon>
        <taxon>Agaricomycotina</taxon>
        <taxon>Agaricomycetes</taxon>
        <taxon>Agaricomycetidae</taxon>
        <taxon>Agaricales</taxon>
        <taxon>Agaricineae</taxon>
        <taxon>Psathyrellaceae</taxon>
        <taxon>Coprinopsis</taxon>
    </lineage>
</organism>
<feature type="region of interest" description="Disordered" evidence="9">
    <location>
        <begin position="300"/>
        <end position="348"/>
    </location>
</feature>
<evidence type="ECO:0000313" key="10">
    <source>
        <dbReference type="EMBL" id="TFK24017.1"/>
    </source>
</evidence>
<dbReference type="AlphaFoldDB" id="A0A5C3KUM8"/>
<feature type="region of interest" description="Disordered" evidence="9">
    <location>
        <begin position="1"/>
        <end position="31"/>
    </location>
</feature>
<dbReference type="GO" id="GO:0005737">
    <property type="term" value="C:cytoplasm"/>
    <property type="evidence" value="ECO:0007669"/>
    <property type="project" value="UniProtKB-SubCell"/>
</dbReference>
<evidence type="ECO:0000256" key="6">
    <source>
        <dbReference type="ARBA" id="ARBA00023015"/>
    </source>
</evidence>